<evidence type="ECO:0000313" key="1">
    <source>
        <dbReference type="EMBL" id="MBO1361420.1"/>
    </source>
</evidence>
<comment type="caution">
    <text evidence="1">The sequence shown here is derived from an EMBL/GenBank/DDBJ whole genome shotgun (WGS) entry which is preliminary data.</text>
</comment>
<reference evidence="1 2" key="1">
    <citation type="submission" date="2021-03" db="EMBL/GenBank/DDBJ databases">
        <title>The complete genome sequence of Acetobacter sacchari TBRC 11175.</title>
        <authorList>
            <person name="Charoenyingcharoen P."/>
            <person name="Yukphan P."/>
        </authorList>
    </citation>
    <scope>NUCLEOTIDE SEQUENCE [LARGE SCALE GENOMIC DNA]</scope>
    <source>
        <strain evidence="1 2">TBRC 11175</strain>
    </source>
</reference>
<accession>A0ABS3LZS7</accession>
<sequence>MLKTTKGRTCAVCAHPDLASIDADAAAGATQQALADKYGLHRAAIQRHLARHLGRAASPTVDALPDDAPIVPIDELERSARRLRAVLDEAERKGLPKRDIGPLNREYRQCLESLAKARAAAEVSAASDVTLDSDRWQTIRTKLADALAPYADARRAVANALEGIDAP</sequence>
<evidence type="ECO:0000313" key="2">
    <source>
        <dbReference type="Proteomes" id="UP000664771"/>
    </source>
</evidence>
<organism evidence="1 2">
    <name type="scientific">Acetobacter sacchari</name>
    <dbReference type="NCBI Taxonomy" id="2661687"/>
    <lineage>
        <taxon>Bacteria</taxon>
        <taxon>Pseudomonadati</taxon>
        <taxon>Pseudomonadota</taxon>
        <taxon>Alphaproteobacteria</taxon>
        <taxon>Acetobacterales</taxon>
        <taxon>Acetobacteraceae</taxon>
        <taxon>Acetobacter</taxon>
    </lineage>
</organism>
<protein>
    <submittedName>
        <fullName evidence="1">Uncharacterized protein</fullName>
    </submittedName>
</protein>
<dbReference type="EMBL" id="JAFVMF010000022">
    <property type="protein sequence ID" value="MBO1361420.1"/>
    <property type="molecule type" value="Genomic_DNA"/>
</dbReference>
<dbReference type="RefSeq" id="WP_207883144.1">
    <property type="nucleotide sequence ID" value="NZ_JAFVMF010000022.1"/>
</dbReference>
<proteinExistence type="predicted"/>
<name>A0ABS3LZS7_9PROT</name>
<dbReference type="Proteomes" id="UP000664771">
    <property type="component" value="Unassembled WGS sequence"/>
</dbReference>
<keyword evidence="2" id="KW-1185">Reference proteome</keyword>
<gene>
    <name evidence="1" type="ORF">J2D73_16670</name>
</gene>